<proteinExistence type="predicted"/>
<reference evidence="2" key="1">
    <citation type="submission" date="2023-06" db="EMBL/GenBank/DDBJ databases">
        <title>Multi-omics analyses reveal the molecular pathogenesis toolkit of Lasiodiplodia hormozganensis, a cross-kingdom pathogen.</title>
        <authorList>
            <person name="Felix C."/>
            <person name="Meneses R."/>
            <person name="Goncalves M.F.M."/>
            <person name="Tilleman L."/>
            <person name="Duarte A.S."/>
            <person name="Jorrin-Novo J.V."/>
            <person name="Van De Peer Y."/>
            <person name="Deforce D."/>
            <person name="Van Nieuwerburgh F."/>
            <person name="Esteves A.C."/>
            <person name="Alves A."/>
        </authorList>
    </citation>
    <scope>NUCLEOTIDE SEQUENCE</scope>
    <source>
        <strain evidence="2">CBS 339.90</strain>
    </source>
</reference>
<feature type="region of interest" description="Disordered" evidence="1">
    <location>
        <begin position="349"/>
        <end position="370"/>
    </location>
</feature>
<organism evidence="2 3">
    <name type="scientific">Lasiodiplodia hormozganensis</name>
    <dbReference type="NCBI Taxonomy" id="869390"/>
    <lineage>
        <taxon>Eukaryota</taxon>
        <taxon>Fungi</taxon>
        <taxon>Dikarya</taxon>
        <taxon>Ascomycota</taxon>
        <taxon>Pezizomycotina</taxon>
        <taxon>Dothideomycetes</taxon>
        <taxon>Dothideomycetes incertae sedis</taxon>
        <taxon>Botryosphaeriales</taxon>
        <taxon>Botryosphaeriaceae</taxon>
        <taxon>Lasiodiplodia</taxon>
    </lineage>
</organism>
<dbReference type="EMBL" id="JAUJDW010000272">
    <property type="protein sequence ID" value="KAK0609152.1"/>
    <property type="molecule type" value="Genomic_DNA"/>
</dbReference>
<keyword evidence="3" id="KW-1185">Reference proteome</keyword>
<evidence type="ECO:0000256" key="1">
    <source>
        <dbReference type="SAM" id="MobiDB-lite"/>
    </source>
</evidence>
<dbReference type="AlphaFoldDB" id="A0AA39TQ89"/>
<feature type="region of interest" description="Disordered" evidence="1">
    <location>
        <begin position="1"/>
        <end position="20"/>
    </location>
</feature>
<evidence type="ECO:0000313" key="3">
    <source>
        <dbReference type="Proteomes" id="UP001175001"/>
    </source>
</evidence>
<evidence type="ECO:0000313" key="2">
    <source>
        <dbReference type="EMBL" id="KAK0609152.1"/>
    </source>
</evidence>
<name>A0AA39TQ89_9PEZI</name>
<dbReference type="Proteomes" id="UP001175001">
    <property type="component" value="Unassembled WGS sequence"/>
</dbReference>
<accession>A0AA39TQ89</accession>
<sequence>MADSRRSSTSSSDGDDRIDLQRRYNHYVLPRHYNDYNNPNNDPFASDDEDELARRIGRRTRRLLELEAQREEARNWVPPRAEHQYEQEENVARLRHFQHMPPEQQRRVLRLNLHENYTTVQAIDTVRTEAQANLLHAPLAACIEHTATIRLLYNEAAEKMFCQWNTLEYFVRGVPEQDQKAPAERIFRLVSIDPYDRQFMMSAARMARELLNKPFLESLLDEMVKTAFVFKGHDAELRALRRYDQPPANPPKLVPADDGLDRLADLLKIECRIERAIGKVRHCLQRYKELMIGWLVQILERNRSDRTAQVVAFKYPELWQRGNYNVADCFSEIIDRVGEEHLKNYDAAEPDATEPDATEPDAAEPDPAEPEAADPFEIMCIGFYHCCLGICGRASYQQIERVAARDEWPELTTAELAKAVRASVSEVYHDQCCEYEVKVATRLMQGLKDEPDPTGALPDFLNAIDGDTGAAANMALGGNWDFLPADVQARIFSFGMAEHAGEILGEGLYDGLYELTRALDDAAGLVDGSHRFKISGPAPAMGMHRRKWIAYRAGAYPRVTGQLNALAQIVNRSSYEKPREAMLKQLRQAMLPTDIARLRNLASAGNVELTVKESVELVIESAMVLDQVDGFVGDMENRQLARLAQYDEAQIISNLSSFLDGTDWQSINSDLHYMLWPAAIDAAASFTRWDIGGPLRRILSKLPSSNSSDSDTASSDASSTIDVSEGEAIKTLSLAALHKPTTQLLAFLQHPPADTPLSRNDVILLSRLVLRGWYLAQERTPATVPDQLRWLSRHCWQFGLLAAWDTTTSAPRSERLVAVTTDLLRAPDVADPLVLPDDLFGLAPPKGVSRIPEASGYAGMHGRVRVEGCVVDGGRMAVLGDDGDGDDAMETD</sequence>
<gene>
    <name evidence="2" type="ORF">DIS24_g12445</name>
</gene>
<protein>
    <submittedName>
        <fullName evidence="2">Uncharacterized protein</fullName>
    </submittedName>
</protein>
<comment type="caution">
    <text evidence="2">The sequence shown here is derived from an EMBL/GenBank/DDBJ whole genome shotgun (WGS) entry which is preliminary data.</text>
</comment>